<dbReference type="STRING" id="439375.Oant_1525"/>
<sequence>MANDRKEAFLRSWFDVPEGVHWAHGMSNEIEQNVSACFDRAIDAWNARPSTDVRLVVVGEVSTVRESVAVFAGHILSRQIKPGDLLCLHLQAEKLLAAERAEKEKIEAAWLEAEGIISDLKAELATCLAKLRGKNEQ</sequence>
<evidence type="ECO:0000313" key="1">
    <source>
        <dbReference type="EMBL" id="ABS14241.1"/>
    </source>
</evidence>
<dbReference type="AlphaFoldDB" id="A6WZ37"/>
<organism evidence="1 2">
    <name type="scientific">Brucella anthropi (strain ATCC 49188 / DSM 6882 / CCUG 24695 / JCM 21032 / LMG 3331 / NBRC 15819 / NCTC 12168 / Alc 37)</name>
    <name type="common">Ochrobactrum anthropi</name>
    <dbReference type="NCBI Taxonomy" id="439375"/>
    <lineage>
        <taxon>Bacteria</taxon>
        <taxon>Pseudomonadati</taxon>
        <taxon>Pseudomonadota</taxon>
        <taxon>Alphaproteobacteria</taxon>
        <taxon>Hyphomicrobiales</taxon>
        <taxon>Brucellaceae</taxon>
        <taxon>Brucella/Ochrobactrum group</taxon>
        <taxon>Brucella</taxon>
    </lineage>
</organism>
<keyword evidence="2" id="KW-1185">Reference proteome</keyword>
<reference evidence="1 2" key="1">
    <citation type="journal article" date="2011" name="J. Bacteriol.">
        <title>Genome of Ochrobactrum anthropi ATCC 49188 T, a versatile opportunistic pathogen and symbiont of several eukaryotic hosts.</title>
        <authorList>
            <person name="Chain P.S."/>
            <person name="Lang D.M."/>
            <person name="Comerci D.J."/>
            <person name="Malfatti S.A."/>
            <person name="Vergez L.M."/>
            <person name="Shin M."/>
            <person name="Ugalde R.A."/>
            <person name="Garcia E."/>
            <person name="Tolmasky M.E."/>
        </authorList>
    </citation>
    <scope>NUCLEOTIDE SEQUENCE [LARGE SCALE GENOMIC DNA]</scope>
    <source>
        <strain evidence="2">ATCC 49188 / DSM 6882 / CCUG 24695 / JCM 21032 / LMG 3331 / NBRC 15819 / NCTC 12168 / Alc 37</strain>
    </source>
</reference>
<evidence type="ECO:0000313" key="2">
    <source>
        <dbReference type="Proteomes" id="UP000002301"/>
    </source>
</evidence>
<dbReference type="EMBL" id="CP000758">
    <property type="protein sequence ID" value="ABS14241.1"/>
    <property type="molecule type" value="Genomic_DNA"/>
</dbReference>
<dbReference type="HOGENOM" id="CLU_1863135_0_0_5"/>
<dbReference type="Proteomes" id="UP000002301">
    <property type="component" value="Chromosome 1"/>
</dbReference>
<protein>
    <submittedName>
        <fullName evidence="1">Uncharacterized protein</fullName>
    </submittedName>
</protein>
<dbReference type="RefSeq" id="WP_012091579.1">
    <property type="nucleotide sequence ID" value="NC_009667.1"/>
</dbReference>
<accession>A6WZ37</accession>
<dbReference type="KEGG" id="oan:Oant_1525"/>
<name>A6WZ37_BRUA4</name>
<gene>
    <name evidence="1" type="ordered locus">Oant_1525</name>
</gene>
<proteinExistence type="predicted"/>